<sequence length="370" mass="42381">MSVYKVPQDVEAEDKMLGPFNFRQFIYLMVLAGLIFLSIVLFQVYPGLVIIPAPFIMFFGVLAMPLKKDQPMEMYLAAVVSYHIKPNKRMWQPDGVEHLIEISAPIKSNKPNIKDIAHEEAAKRLSYLADIVDTEGWAIKHSVAPSETKIKTEFINESNTMTDMFEGSRIANNIDNMLANKTTERRQQIMQNMNMARNLADFTDYSSEQIQTQTYYVDPKNKYIGNDYVKEQVIETNNPNNYNQFNNVSNYSMNLTPQNNNIQNYPYPQNTEPSYSENIHLQYDPYPSSMNQSTVQPITNTALNPFELAESSPNLQQKITNNSINEEMKRLVSEGKDLSIETLARQANKISSKDSEVDLNNNEEVVISLR</sequence>
<reference evidence="2 3" key="2">
    <citation type="journal article" date="2020" name="Cell Rep.">
        <title>Acquisition and Adaptation of Ultra-small Parasitic Reduced Genome Bacteria to Mammalian Hosts.</title>
        <authorList>
            <person name="McLean J.S."/>
            <person name="Bor B."/>
            <person name="Kerns K.A."/>
            <person name="Liu Q."/>
            <person name="To T.T."/>
            <person name="Solden L."/>
            <person name="Hendrickson E.L."/>
            <person name="Wrighton K."/>
            <person name="Shi W."/>
            <person name="He X."/>
        </authorList>
    </citation>
    <scope>NUCLEOTIDE SEQUENCE [LARGE SCALE GENOMIC DNA]</scope>
    <source>
        <strain evidence="2 3">TM7_CMJM_G6_1_HOT_870</strain>
    </source>
</reference>
<keyword evidence="1" id="KW-0472">Membrane</keyword>
<protein>
    <recommendedName>
        <fullName evidence="4">PrgI family protein</fullName>
    </recommendedName>
</protein>
<feature type="transmembrane region" description="Helical" evidence="1">
    <location>
        <begin position="48"/>
        <end position="66"/>
    </location>
</feature>
<keyword evidence="1" id="KW-0812">Transmembrane</keyword>
<dbReference type="InterPro" id="IPR024414">
    <property type="entry name" value="Uncharacterised_PrgI"/>
</dbReference>
<keyword evidence="1" id="KW-1133">Transmembrane helix</keyword>
<feature type="transmembrane region" description="Helical" evidence="1">
    <location>
        <begin position="25"/>
        <end position="42"/>
    </location>
</feature>
<gene>
    <name evidence="2" type="ORF">G6CMJM_00490</name>
</gene>
<dbReference type="EMBL" id="PRLK01000007">
    <property type="protein sequence ID" value="RYC72469.1"/>
    <property type="molecule type" value="Genomic_DNA"/>
</dbReference>
<evidence type="ECO:0000313" key="3">
    <source>
        <dbReference type="Proteomes" id="UP001190925"/>
    </source>
</evidence>
<evidence type="ECO:0000256" key="1">
    <source>
        <dbReference type="SAM" id="Phobius"/>
    </source>
</evidence>
<organism evidence="2 3">
    <name type="scientific">Candidatus Nanogingivalis gingivitcus</name>
    <dbReference type="NCBI Taxonomy" id="2171992"/>
    <lineage>
        <taxon>Bacteria</taxon>
        <taxon>Candidatus Saccharimonadota</taxon>
        <taxon>Candidatus Nanosyncoccalia</taxon>
        <taxon>Candidatus Nanogingivales</taxon>
        <taxon>Candidatus Nanogingivalaceae</taxon>
        <taxon>Candidatus Nanogingivalis</taxon>
    </lineage>
</organism>
<dbReference type="RefSeq" id="WP_129718891.1">
    <property type="nucleotide sequence ID" value="NZ_PRLK01000007.1"/>
</dbReference>
<accession>A0ABY0FI27</accession>
<reference evidence="2 3" key="1">
    <citation type="journal article" date="2018" name="bioRxiv">
        <title>Evidence of independent acquisition and adaption of ultra-small bacteria to human hosts across the highly diverse yet reduced genomes of the phylum Saccharibacteria.</title>
        <authorList>
            <person name="McLean J.S."/>
            <person name="Bor B."/>
            <person name="To T.T."/>
            <person name="Liu Q."/>
            <person name="Kearns K.A."/>
            <person name="Solden L.M."/>
            <person name="Wrighton K.C."/>
            <person name="He X."/>
            <person name="Shi W."/>
        </authorList>
    </citation>
    <scope>NUCLEOTIDE SEQUENCE [LARGE SCALE GENOMIC DNA]</scope>
    <source>
        <strain evidence="2 3">TM7_CMJM_G6_1_HOT_870</strain>
    </source>
</reference>
<dbReference type="Pfam" id="PF12666">
    <property type="entry name" value="PrgI"/>
    <property type="match status" value="1"/>
</dbReference>
<evidence type="ECO:0008006" key="4">
    <source>
        <dbReference type="Google" id="ProtNLM"/>
    </source>
</evidence>
<proteinExistence type="predicted"/>
<name>A0ABY0FI27_9BACT</name>
<dbReference type="Proteomes" id="UP001190925">
    <property type="component" value="Unassembled WGS sequence"/>
</dbReference>
<evidence type="ECO:0000313" key="2">
    <source>
        <dbReference type="EMBL" id="RYC72469.1"/>
    </source>
</evidence>
<keyword evidence="3" id="KW-1185">Reference proteome</keyword>
<comment type="caution">
    <text evidence="2">The sequence shown here is derived from an EMBL/GenBank/DDBJ whole genome shotgun (WGS) entry which is preliminary data.</text>
</comment>